<accession>A0ACC1R0D8</accession>
<keyword evidence="2" id="KW-1185">Reference proteome</keyword>
<evidence type="ECO:0000313" key="2">
    <source>
        <dbReference type="Proteomes" id="UP001148737"/>
    </source>
</evidence>
<organism evidence="1 2">
    <name type="scientific">Lecanicillium saksenae</name>
    <dbReference type="NCBI Taxonomy" id="468837"/>
    <lineage>
        <taxon>Eukaryota</taxon>
        <taxon>Fungi</taxon>
        <taxon>Dikarya</taxon>
        <taxon>Ascomycota</taxon>
        <taxon>Pezizomycotina</taxon>
        <taxon>Sordariomycetes</taxon>
        <taxon>Hypocreomycetidae</taxon>
        <taxon>Hypocreales</taxon>
        <taxon>Cordycipitaceae</taxon>
        <taxon>Lecanicillium</taxon>
    </lineage>
</organism>
<dbReference type="EMBL" id="JANAKD010000196">
    <property type="protein sequence ID" value="KAJ3496377.1"/>
    <property type="molecule type" value="Genomic_DNA"/>
</dbReference>
<comment type="caution">
    <text evidence="1">The sequence shown here is derived from an EMBL/GenBank/DDBJ whole genome shotgun (WGS) entry which is preliminary data.</text>
</comment>
<protein>
    <submittedName>
        <fullName evidence="1">Uncharacterized protein</fullName>
    </submittedName>
</protein>
<gene>
    <name evidence="1" type="ORF">NLG97_g2701</name>
</gene>
<proteinExistence type="predicted"/>
<dbReference type="Proteomes" id="UP001148737">
    <property type="component" value="Unassembled WGS sequence"/>
</dbReference>
<evidence type="ECO:0000313" key="1">
    <source>
        <dbReference type="EMBL" id="KAJ3496377.1"/>
    </source>
</evidence>
<reference evidence="1" key="1">
    <citation type="submission" date="2022-07" db="EMBL/GenBank/DDBJ databases">
        <title>Genome Sequence of Lecanicillium saksenae.</title>
        <authorList>
            <person name="Buettner E."/>
        </authorList>
    </citation>
    <scope>NUCLEOTIDE SEQUENCE</scope>
    <source>
        <strain evidence="1">VT-O1</strain>
    </source>
</reference>
<sequence length="261" mass="30027">MVGYPYTPKTTLLIWHLLFRNNERITNEAKALALVARKTIIPIPKLIYHGFHHDGRRYLVTELVDGARLDRVGKTGCLRPEGQPHGEARLCITCREEAYAKALAFVENVILPQLSSLNSTERGIEGFVMPPAWLAPDLTVPWKGKKAFQPLPLPTPRYIFQHGDLAAHNIMIDKTTLQVKAIIDWEYAGFYPPRWERWPGTLDRASYLRRTENMASAITEFLAEEYLECCEKWPDQQELRDLVNKKELPDPVLLKLELGRR</sequence>
<name>A0ACC1R0D8_9HYPO</name>